<dbReference type="Gene3D" id="1.10.287.130">
    <property type="match status" value="1"/>
</dbReference>
<dbReference type="SMART" id="SM00388">
    <property type="entry name" value="HisKA"/>
    <property type="match status" value="1"/>
</dbReference>
<dbReference type="SUPFAM" id="SSF47384">
    <property type="entry name" value="Homodimeric domain of signal transducing histidine kinase"/>
    <property type="match status" value="1"/>
</dbReference>
<evidence type="ECO:0000256" key="8">
    <source>
        <dbReference type="ARBA" id="ARBA00023012"/>
    </source>
</evidence>
<dbReference type="PANTHER" id="PTHR43065:SF46">
    <property type="entry name" value="C4-DICARBOXYLATE TRANSPORT SENSOR PROTEIN DCTB"/>
    <property type="match status" value="1"/>
</dbReference>
<evidence type="ECO:0000256" key="1">
    <source>
        <dbReference type="ARBA" id="ARBA00000085"/>
    </source>
</evidence>
<dbReference type="EC" id="2.7.13.3" evidence="2"/>
<evidence type="ECO:0000313" key="10">
    <source>
        <dbReference type="EMBL" id="PHQ31066.1"/>
    </source>
</evidence>
<dbReference type="InterPro" id="IPR036097">
    <property type="entry name" value="HisK_dim/P_sf"/>
</dbReference>
<evidence type="ECO:0000256" key="6">
    <source>
        <dbReference type="ARBA" id="ARBA00022777"/>
    </source>
</evidence>
<dbReference type="GO" id="GO:0000155">
    <property type="term" value="F:phosphorelay sensor kinase activity"/>
    <property type="evidence" value="ECO:0007669"/>
    <property type="project" value="InterPro"/>
</dbReference>
<proteinExistence type="predicted"/>
<comment type="caution">
    <text evidence="10">The sequence shown here is derived from an EMBL/GenBank/DDBJ whole genome shotgun (WGS) entry which is preliminary data.</text>
</comment>
<keyword evidence="11" id="KW-1185">Reference proteome</keyword>
<dbReference type="InterPro" id="IPR003594">
    <property type="entry name" value="HATPase_dom"/>
</dbReference>
<keyword evidence="5" id="KW-0547">Nucleotide-binding</keyword>
<dbReference type="SMART" id="SM00387">
    <property type="entry name" value="HATPase_c"/>
    <property type="match status" value="1"/>
</dbReference>
<protein>
    <recommendedName>
        <fullName evidence="2">histidine kinase</fullName>
        <ecNumber evidence="2">2.7.13.3</ecNumber>
    </recommendedName>
</protein>
<dbReference type="Pfam" id="PF02518">
    <property type="entry name" value="HATPase_c"/>
    <property type="match status" value="1"/>
</dbReference>
<feature type="domain" description="Histidine kinase" evidence="9">
    <location>
        <begin position="151"/>
        <end position="360"/>
    </location>
</feature>
<evidence type="ECO:0000256" key="7">
    <source>
        <dbReference type="ARBA" id="ARBA00022840"/>
    </source>
</evidence>
<dbReference type="InterPro" id="IPR036890">
    <property type="entry name" value="HATPase_C_sf"/>
</dbReference>
<dbReference type="InterPro" id="IPR004358">
    <property type="entry name" value="Sig_transdc_His_kin-like_C"/>
</dbReference>
<dbReference type="GO" id="GO:0005524">
    <property type="term" value="F:ATP binding"/>
    <property type="evidence" value="ECO:0007669"/>
    <property type="project" value="UniProtKB-KW"/>
</dbReference>
<dbReference type="CDD" id="cd00075">
    <property type="entry name" value="HATPase"/>
    <property type="match status" value="1"/>
</dbReference>
<comment type="catalytic activity">
    <reaction evidence="1">
        <text>ATP + protein L-histidine = ADP + protein N-phospho-L-histidine.</text>
        <dbReference type="EC" id="2.7.13.3"/>
    </reaction>
</comment>
<dbReference type="EMBL" id="NQXA01000001">
    <property type="protein sequence ID" value="PHQ31066.1"/>
    <property type="molecule type" value="Genomic_DNA"/>
</dbReference>
<evidence type="ECO:0000256" key="2">
    <source>
        <dbReference type="ARBA" id="ARBA00012438"/>
    </source>
</evidence>
<evidence type="ECO:0000256" key="5">
    <source>
        <dbReference type="ARBA" id="ARBA00022741"/>
    </source>
</evidence>
<dbReference type="OrthoDB" id="9806995at2"/>
<dbReference type="PRINTS" id="PR00344">
    <property type="entry name" value="BCTRLSENSOR"/>
</dbReference>
<dbReference type="InterPro" id="IPR003661">
    <property type="entry name" value="HisK_dim/P_dom"/>
</dbReference>
<organism evidence="10 11">
    <name type="scientific">Leeuwenhoekiella nanhaiensis</name>
    <dbReference type="NCBI Taxonomy" id="1655491"/>
    <lineage>
        <taxon>Bacteria</taxon>
        <taxon>Pseudomonadati</taxon>
        <taxon>Bacteroidota</taxon>
        <taxon>Flavobacteriia</taxon>
        <taxon>Flavobacteriales</taxon>
        <taxon>Flavobacteriaceae</taxon>
        <taxon>Leeuwenhoekiella</taxon>
    </lineage>
</organism>
<dbReference type="PROSITE" id="PS50109">
    <property type="entry name" value="HIS_KIN"/>
    <property type="match status" value="1"/>
</dbReference>
<keyword evidence="6 10" id="KW-0418">Kinase</keyword>
<sequence length="364" mass="40584">MNSIEAALKERIKELTCLYEVSSILVNADETNHEETYSSIAQSIKIGFQYPEDTEVVIEQGTFSVKTGSIKTDKKLSSAIQLFKKQAGSICVYLNKTELDFLPEEQPLIDNIALKIGDYLERLAIKQNELLLRQQMEHADRLTIIGELTAGIAHELNTPLANILGFAELLRDNLSDHDPAVSDVDKIIKNAMFSREVVKKLMFFAHAIPQEKREVNIIPVVRDALDLLDAAFKKEQVRYDFYAEQDPIKLKVDAVQLTQIIINLVINAIYFSPKKGLVGIKITQQDEDVVFEISDEGPGLSPEALEKVFQPFFTTKPTGEGSGLGLSVVHGIVTSHNGSITAQNRPDQGALFTVRLPKDEYAIK</sequence>
<keyword evidence="8" id="KW-0902">Two-component regulatory system</keyword>
<evidence type="ECO:0000256" key="3">
    <source>
        <dbReference type="ARBA" id="ARBA00022553"/>
    </source>
</evidence>
<keyword evidence="3" id="KW-0597">Phosphoprotein</keyword>
<dbReference type="Pfam" id="PF00512">
    <property type="entry name" value="HisKA"/>
    <property type="match status" value="1"/>
</dbReference>
<dbReference type="Proteomes" id="UP000229433">
    <property type="component" value="Unassembled WGS sequence"/>
</dbReference>
<dbReference type="RefSeq" id="WP_099644606.1">
    <property type="nucleotide sequence ID" value="NZ_KZ319287.1"/>
</dbReference>
<dbReference type="InterPro" id="IPR005467">
    <property type="entry name" value="His_kinase_dom"/>
</dbReference>
<evidence type="ECO:0000259" key="9">
    <source>
        <dbReference type="PROSITE" id="PS50109"/>
    </source>
</evidence>
<dbReference type="CDD" id="cd00082">
    <property type="entry name" value="HisKA"/>
    <property type="match status" value="1"/>
</dbReference>
<keyword evidence="4" id="KW-0808">Transferase</keyword>
<accession>A0A2G1VWB2</accession>
<name>A0A2G1VWB2_9FLAO</name>
<gene>
    <name evidence="10" type="ORF">CJ305_02245</name>
</gene>
<reference evidence="10 11" key="1">
    <citation type="submission" date="2017-08" db="EMBL/GenBank/DDBJ databases">
        <title>The whole genome shortgun sequences of strain Leeuwenhoekiella nanhaiensis G18 from the South China Sea.</title>
        <authorList>
            <person name="Liu Q."/>
        </authorList>
    </citation>
    <scope>NUCLEOTIDE SEQUENCE [LARGE SCALE GENOMIC DNA]</scope>
    <source>
        <strain evidence="10 11">G18</strain>
    </source>
</reference>
<dbReference type="Gene3D" id="3.30.565.10">
    <property type="entry name" value="Histidine kinase-like ATPase, C-terminal domain"/>
    <property type="match status" value="1"/>
</dbReference>
<dbReference type="PANTHER" id="PTHR43065">
    <property type="entry name" value="SENSOR HISTIDINE KINASE"/>
    <property type="match status" value="1"/>
</dbReference>
<evidence type="ECO:0000256" key="4">
    <source>
        <dbReference type="ARBA" id="ARBA00022679"/>
    </source>
</evidence>
<evidence type="ECO:0000313" key="11">
    <source>
        <dbReference type="Proteomes" id="UP000229433"/>
    </source>
</evidence>
<dbReference type="AlphaFoldDB" id="A0A2G1VWB2"/>
<dbReference type="SUPFAM" id="SSF55874">
    <property type="entry name" value="ATPase domain of HSP90 chaperone/DNA topoisomerase II/histidine kinase"/>
    <property type="match status" value="1"/>
</dbReference>
<keyword evidence="7" id="KW-0067">ATP-binding</keyword>